<dbReference type="EMBL" id="SPIA01000001">
    <property type="protein sequence ID" value="TFH68837.1"/>
    <property type="molecule type" value="Genomic_DNA"/>
</dbReference>
<dbReference type="Pfam" id="PF02771">
    <property type="entry name" value="Acyl-CoA_dh_N"/>
    <property type="match status" value="1"/>
</dbReference>
<dbReference type="InterPro" id="IPR037069">
    <property type="entry name" value="AcylCoA_DH/ox_N_sf"/>
</dbReference>
<dbReference type="PANTHER" id="PTHR43884:SF20">
    <property type="entry name" value="ACYL-COA DEHYDROGENASE FADE28"/>
    <property type="match status" value="1"/>
</dbReference>
<dbReference type="Proteomes" id="UP000298133">
    <property type="component" value="Unassembled WGS sequence"/>
</dbReference>
<organism evidence="8 9">
    <name type="scientific">Gammaproteobacteria bacterium LSUCC0057</name>
    <dbReference type="NCBI Taxonomy" id="2559237"/>
    <lineage>
        <taxon>Bacteria</taxon>
        <taxon>Pseudomonadati</taxon>
        <taxon>Pseudomonadota</taxon>
        <taxon>Gammaproteobacteria</taxon>
        <taxon>Cellvibrionales</taxon>
        <taxon>Porticoccaceae</taxon>
        <taxon>SAR92 clade</taxon>
    </lineage>
</organism>
<reference evidence="8 9" key="1">
    <citation type="submission" date="2019-03" db="EMBL/GenBank/DDBJ databases">
        <title>Draft genome of Gammaproteobacteria bacterium LSUCC0057, a member of the SAR92 clade.</title>
        <authorList>
            <person name="Lanclos V.C."/>
            <person name="Doiron C."/>
            <person name="Henson M.W."/>
            <person name="Thrash J.C."/>
        </authorList>
    </citation>
    <scope>NUCLEOTIDE SEQUENCE [LARGE SCALE GENOMIC DNA]</scope>
    <source>
        <strain evidence="8 9">LSUCC0057</strain>
    </source>
</reference>
<feature type="domain" description="Acyl-CoA dehydrogenase/oxidase N-terminal" evidence="7">
    <location>
        <begin position="6"/>
        <end position="119"/>
    </location>
</feature>
<name>A0A4Y8UM06_9GAMM</name>
<dbReference type="GO" id="GO:0003995">
    <property type="term" value="F:acyl-CoA dehydrogenase activity"/>
    <property type="evidence" value="ECO:0007669"/>
    <property type="project" value="TreeGrafter"/>
</dbReference>
<dbReference type="Gene3D" id="1.10.540.10">
    <property type="entry name" value="Acyl-CoA dehydrogenase/oxidase, N-terminal domain"/>
    <property type="match status" value="1"/>
</dbReference>
<dbReference type="Gene3D" id="1.20.140.10">
    <property type="entry name" value="Butyryl-CoA Dehydrogenase, subunit A, domain 3"/>
    <property type="match status" value="1"/>
</dbReference>
<accession>A0A4Y8UM06</accession>
<evidence type="ECO:0000256" key="2">
    <source>
        <dbReference type="ARBA" id="ARBA00009347"/>
    </source>
</evidence>
<evidence type="ECO:0000313" key="9">
    <source>
        <dbReference type="Proteomes" id="UP000298133"/>
    </source>
</evidence>
<dbReference type="Pfam" id="PF00441">
    <property type="entry name" value="Acyl-CoA_dh_1"/>
    <property type="match status" value="1"/>
</dbReference>
<keyword evidence="5" id="KW-0560">Oxidoreductase</keyword>
<sequence length="387" mass="41519">MEFRFSQEQQMIFDTAAAYLAQTSDSSAVRAAMVAPHGYDRAAWQRQCEEMFWQGLLVPESCDGLGLGFVEAIGLLEKMGERLACTPFISSAVVVTSALNRAASGAQQQHYFAELLAGKTATLAYQGQTRRWDASAVTAQLTTSGDGWQLDGNYALVPHGSGADYLLLAARDERGALQLALLPSATPGLTVVNQPTMDQTRPLASVSAVAVQVTAGQLLNNGQCCAQLLNELIDIAAIAVAADQVGGAQQSLNMAVDYTQERVQFGRTIASFQAIKHKAADMMLKVEAARSVLYYAACVADEWRLAEADAESLAQAAAMAKSYCSDAYYFVAGSALQLFGGVGITSEYDIQLYFKRAKSTESFYGDGSYHRERVAAQLLDSSCEVAL</sequence>
<dbReference type="GO" id="GO:0050660">
    <property type="term" value="F:flavin adenine dinucleotide binding"/>
    <property type="evidence" value="ECO:0007669"/>
    <property type="project" value="InterPro"/>
</dbReference>
<keyword evidence="3" id="KW-0285">Flavoprotein</keyword>
<dbReference type="InterPro" id="IPR013786">
    <property type="entry name" value="AcylCoA_DH/ox_N"/>
</dbReference>
<dbReference type="Gene3D" id="2.40.110.10">
    <property type="entry name" value="Butyryl-CoA Dehydrogenase, subunit A, domain 2"/>
    <property type="match status" value="1"/>
</dbReference>
<evidence type="ECO:0000256" key="1">
    <source>
        <dbReference type="ARBA" id="ARBA00001974"/>
    </source>
</evidence>
<dbReference type="OrthoDB" id="7053515at2"/>
<comment type="similarity">
    <text evidence="2">Belongs to the acyl-CoA dehydrogenase family.</text>
</comment>
<dbReference type="SUPFAM" id="SSF47203">
    <property type="entry name" value="Acyl-CoA dehydrogenase C-terminal domain-like"/>
    <property type="match status" value="1"/>
</dbReference>
<evidence type="ECO:0000256" key="4">
    <source>
        <dbReference type="ARBA" id="ARBA00022827"/>
    </source>
</evidence>
<keyword evidence="9" id="KW-1185">Reference proteome</keyword>
<keyword evidence="4" id="KW-0274">FAD</keyword>
<dbReference type="InterPro" id="IPR009075">
    <property type="entry name" value="AcylCo_DH/oxidase_C"/>
</dbReference>
<dbReference type="InterPro" id="IPR009100">
    <property type="entry name" value="AcylCoA_DH/oxidase_NM_dom_sf"/>
</dbReference>
<dbReference type="CDD" id="cd00567">
    <property type="entry name" value="ACAD"/>
    <property type="match status" value="1"/>
</dbReference>
<comment type="caution">
    <text evidence="8">The sequence shown here is derived from an EMBL/GenBank/DDBJ whole genome shotgun (WGS) entry which is preliminary data.</text>
</comment>
<dbReference type="SUPFAM" id="SSF56645">
    <property type="entry name" value="Acyl-CoA dehydrogenase NM domain-like"/>
    <property type="match status" value="1"/>
</dbReference>
<evidence type="ECO:0000259" key="6">
    <source>
        <dbReference type="Pfam" id="PF00441"/>
    </source>
</evidence>
<evidence type="ECO:0000256" key="3">
    <source>
        <dbReference type="ARBA" id="ARBA00022630"/>
    </source>
</evidence>
<protein>
    <submittedName>
        <fullName evidence="8">Acyl-CoA dehydrogenase</fullName>
    </submittedName>
</protein>
<feature type="domain" description="Acyl-CoA dehydrogenase/oxidase C-terminal" evidence="6">
    <location>
        <begin position="231"/>
        <end position="379"/>
    </location>
</feature>
<comment type="cofactor">
    <cofactor evidence="1">
        <name>FAD</name>
        <dbReference type="ChEBI" id="CHEBI:57692"/>
    </cofactor>
</comment>
<evidence type="ECO:0000256" key="5">
    <source>
        <dbReference type="ARBA" id="ARBA00023002"/>
    </source>
</evidence>
<dbReference type="AlphaFoldDB" id="A0A4Y8UM06"/>
<evidence type="ECO:0000259" key="7">
    <source>
        <dbReference type="Pfam" id="PF02771"/>
    </source>
</evidence>
<dbReference type="InterPro" id="IPR036250">
    <property type="entry name" value="AcylCo_DH-like_C"/>
</dbReference>
<dbReference type="PANTHER" id="PTHR43884">
    <property type="entry name" value="ACYL-COA DEHYDROGENASE"/>
    <property type="match status" value="1"/>
</dbReference>
<dbReference type="InterPro" id="IPR046373">
    <property type="entry name" value="Acyl-CoA_Oxase/DH_mid-dom_sf"/>
</dbReference>
<gene>
    <name evidence="8" type="ORF">E3W66_02470</name>
</gene>
<evidence type="ECO:0000313" key="8">
    <source>
        <dbReference type="EMBL" id="TFH68837.1"/>
    </source>
</evidence>
<proteinExistence type="inferred from homology"/>